<keyword evidence="2" id="KW-1133">Transmembrane helix</keyword>
<dbReference type="Gene3D" id="3.80.10.10">
    <property type="entry name" value="Ribonuclease Inhibitor"/>
    <property type="match status" value="1"/>
</dbReference>
<dbReference type="Pfam" id="PF23559">
    <property type="entry name" value="WHD_DRP"/>
    <property type="match status" value="1"/>
</dbReference>
<feature type="region of interest" description="Disordered" evidence="1">
    <location>
        <begin position="1"/>
        <end position="29"/>
    </location>
</feature>
<keyword evidence="2" id="KW-0472">Membrane</keyword>
<feature type="transmembrane region" description="Helical" evidence="2">
    <location>
        <begin position="376"/>
        <end position="398"/>
    </location>
</feature>
<dbReference type="InterPro" id="IPR032675">
    <property type="entry name" value="LRR_dom_sf"/>
</dbReference>
<dbReference type="Proteomes" id="UP000479710">
    <property type="component" value="Unassembled WGS sequence"/>
</dbReference>
<accession>A0A6G1DPY7</accession>
<name>A0A6G1DPY7_9ORYZ</name>
<comment type="caution">
    <text evidence="4">The sequence shown here is derived from an EMBL/GenBank/DDBJ whole genome shotgun (WGS) entry which is preliminary data.</text>
</comment>
<dbReference type="InterPro" id="IPR058922">
    <property type="entry name" value="WHD_DRP"/>
</dbReference>
<keyword evidence="5" id="KW-1185">Reference proteome</keyword>
<gene>
    <name evidence="4" type="ORF">E2562_027832</name>
</gene>
<evidence type="ECO:0000256" key="1">
    <source>
        <dbReference type="SAM" id="MobiDB-lite"/>
    </source>
</evidence>
<keyword evidence="2" id="KW-0812">Transmembrane</keyword>
<organism evidence="4 5">
    <name type="scientific">Oryza meyeriana var. granulata</name>
    <dbReference type="NCBI Taxonomy" id="110450"/>
    <lineage>
        <taxon>Eukaryota</taxon>
        <taxon>Viridiplantae</taxon>
        <taxon>Streptophyta</taxon>
        <taxon>Embryophyta</taxon>
        <taxon>Tracheophyta</taxon>
        <taxon>Spermatophyta</taxon>
        <taxon>Magnoliopsida</taxon>
        <taxon>Liliopsida</taxon>
        <taxon>Poales</taxon>
        <taxon>Poaceae</taxon>
        <taxon>BOP clade</taxon>
        <taxon>Oryzoideae</taxon>
        <taxon>Oryzeae</taxon>
        <taxon>Oryzinae</taxon>
        <taxon>Oryza</taxon>
        <taxon>Oryza meyeriana</taxon>
    </lineage>
</organism>
<sequence length="403" mass="44753">MAPRAAAADTATGLLAPEPGDSSKGPGLPGELRQLVEIADEGIKLVNDAELRLARRACDKDGKDLAAWLRRLWKAMEDLDDALDDYRGAMEKRPQQESRRKSLPEGFIRPQIVTQLWIAEGFIREQDNRNPEDIAERHYKELVIRNLLQPDIGCFDMSRCTVHDCNSPKLRSLPSGLEYCKVLKSVKIVGADSLQVIDNLPVLKDLFVQDCRKLVMISNLPALQVLVVVDCSRLQDLKGVECLRHVRIVDRVMKKLPDWLTGHDASVLQTFTIVGTAELLGKLVPDSEGWSAIRNINRVYANLPDGTPFLAYNKGKPDFQMIKTVVSPQLEDPSADVILSKLVRVVSQTGLADVVKRYFVPPLAIAVLLLLGTRDFTLIGVFLTFFAACVAGFSVIYIQKTLG</sequence>
<dbReference type="SUPFAM" id="SSF52047">
    <property type="entry name" value="RNI-like"/>
    <property type="match status" value="1"/>
</dbReference>
<feature type="domain" description="Disease resistance protein winged helix" evidence="3">
    <location>
        <begin position="110"/>
        <end position="164"/>
    </location>
</feature>
<protein>
    <recommendedName>
        <fullName evidence="3">Disease resistance protein winged helix domain-containing protein</fullName>
    </recommendedName>
</protein>
<reference evidence="4 5" key="1">
    <citation type="submission" date="2019-11" db="EMBL/GenBank/DDBJ databases">
        <title>Whole genome sequence of Oryza granulata.</title>
        <authorList>
            <person name="Li W."/>
        </authorList>
    </citation>
    <scope>NUCLEOTIDE SEQUENCE [LARGE SCALE GENOMIC DNA]</scope>
    <source>
        <strain evidence="5">cv. Menghai</strain>
        <tissue evidence="4">Leaf</tissue>
    </source>
</reference>
<evidence type="ECO:0000313" key="4">
    <source>
        <dbReference type="EMBL" id="KAF0914272.1"/>
    </source>
</evidence>
<evidence type="ECO:0000313" key="5">
    <source>
        <dbReference type="Proteomes" id="UP000479710"/>
    </source>
</evidence>
<evidence type="ECO:0000259" key="3">
    <source>
        <dbReference type="Pfam" id="PF23559"/>
    </source>
</evidence>
<evidence type="ECO:0000256" key="2">
    <source>
        <dbReference type="SAM" id="Phobius"/>
    </source>
</evidence>
<dbReference type="AlphaFoldDB" id="A0A6G1DPY7"/>
<feature type="compositionally biased region" description="Low complexity" evidence="1">
    <location>
        <begin position="1"/>
        <end position="17"/>
    </location>
</feature>
<proteinExistence type="predicted"/>
<dbReference type="EMBL" id="SPHZ02000006">
    <property type="protein sequence ID" value="KAF0914272.1"/>
    <property type="molecule type" value="Genomic_DNA"/>
</dbReference>